<dbReference type="OrthoDB" id="13401at2"/>
<comment type="caution">
    <text evidence="3">The sequence shown here is derived from an EMBL/GenBank/DDBJ whole genome shotgun (WGS) entry which is preliminary data.</text>
</comment>
<dbReference type="GO" id="GO:0005524">
    <property type="term" value="F:ATP binding"/>
    <property type="evidence" value="ECO:0007669"/>
    <property type="project" value="InterPro"/>
</dbReference>
<gene>
    <name evidence="3" type="ORF">DLM46_17930</name>
</gene>
<proteinExistence type="predicted"/>
<feature type="chain" id="PRO_5017017742" evidence="1">
    <location>
        <begin position="39"/>
        <end position="245"/>
    </location>
</feature>
<reference evidence="4" key="1">
    <citation type="submission" date="2018-05" db="EMBL/GenBank/DDBJ databases">
        <authorList>
            <person name="Feng T."/>
        </authorList>
    </citation>
    <scope>NUCLEOTIDE SEQUENCE [LARGE SCALE GENOMIC DNA]</scope>
    <source>
        <strain evidence="4">S27</strain>
    </source>
</reference>
<dbReference type="RefSeq" id="WP_115102205.1">
    <property type="nucleotide sequence ID" value="NZ_QHKS01000011.1"/>
</dbReference>
<dbReference type="InterPro" id="IPR005074">
    <property type="entry name" value="Peptidase_C39"/>
</dbReference>
<dbReference type="GO" id="GO:0008233">
    <property type="term" value="F:peptidase activity"/>
    <property type="evidence" value="ECO:0007669"/>
    <property type="project" value="InterPro"/>
</dbReference>
<feature type="signal peptide" evidence="1">
    <location>
        <begin position="1"/>
        <end position="38"/>
    </location>
</feature>
<dbReference type="EMBL" id="QHKS01000011">
    <property type="protein sequence ID" value="RDK01204.1"/>
    <property type="molecule type" value="Genomic_DNA"/>
</dbReference>
<dbReference type="GO" id="GO:0006508">
    <property type="term" value="P:proteolysis"/>
    <property type="evidence" value="ECO:0007669"/>
    <property type="project" value="InterPro"/>
</dbReference>
<dbReference type="AlphaFoldDB" id="A0A370N6G0"/>
<evidence type="ECO:0000259" key="2">
    <source>
        <dbReference type="PROSITE" id="PS50990"/>
    </source>
</evidence>
<keyword evidence="4" id="KW-1185">Reference proteome</keyword>
<dbReference type="Proteomes" id="UP000254875">
    <property type="component" value="Unassembled WGS sequence"/>
</dbReference>
<evidence type="ECO:0000313" key="3">
    <source>
        <dbReference type="EMBL" id="RDK01204.1"/>
    </source>
</evidence>
<dbReference type="Gene3D" id="3.90.70.10">
    <property type="entry name" value="Cysteine proteinases"/>
    <property type="match status" value="1"/>
</dbReference>
<name>A0A370N6G0_9BURK</name>
<sequence length="245" mass="26828">MSGFEGFPALRFAAALASGALCAALCTALCAANSYAQASVDTSRLAGVPLTKTVRSMKDIRYNHIVNQQFDYSCGAAALATLLRYGYGIDIPETELIRRMMVFSTPEVVIKNGFSMLDMKKFVETIGLRGRGFRVNAEALQHLQIPVMVLMNIDGYEHFVIVKHVQDGRVFIADPALGNRIVLEEDFARTWNGLVFAVLGKPFREDSPLLQDNESLALKLRANALATGTAATPFVEYGLIKADLF</sequence>
<feature type="domain" description="Peptidase C39" evidence="2">
    <location>
        <begin position="68"/>
        <end position="198"/>
    </location>
</feature>
<organism evidence="3 4">
    <name type="scientific">Paraburkholderia lacunae</name>
    <dbReference type="NCBI Taxonomy" id="2211104"/>
    <lineage>
        <taxon>Bacteria</taxon>
        <taxon>Pseudomonadati</taxon>
        <taxon>Pseudomonadota</taxon>
        <taxon>Betaproteobacteria</taxon>
        <taxon>Burkholderiales</taxon>
        <taxon>Burkholderiaceae</taxon>
        <taxon>Paraburkholderia</taxon>
    </lineage>
</organism>
<keyword evidence="1" id="KW-0732">Signal</keyword>
<evidence type="ECO:0000313" key="4">
    <source>
        <dbReference type="Proteomes" id="UP000254875"/>
    </source>
</evidence>
<dbReference type="PROSITE" id="PS50990">
    <property type="entry name" value="PEPTIDASE_C39"/>
    <property type="match status" value="1"/>
</dbReference>
<dbReference type="Pfam" id="PF03412">
    <property type="entry name" value="Peptidase_C39"/>
    <property type="match status" value="1"/>
</dbReference>
<accession>A0A370N6G0</accession>
<dbReference type="CDD" id="cd02423">
    <property type="entry name" value="Peptidase_C39G"/>
    <property type="match status" value="1"/>
</dbReference>
<evidence type="ECO:0000256" key="1">
    <source>
        <dbReference type="SAM" id="SignalP"/>
    </source>
</evidence>
<dbReference type="GO" id="GO:0016020">
    <property type="term" value="C:membrane"/>
    <property type="evidence" value="ECO:0007669"/>
    <property type="project" value="InterPro"/>
</dbReference>
<protein>
    <submittedName>
        <fullName evidence="3">Peptidase C39</fullName>
    </submittedName>
</protein>